<gene>
    <name evidence="3" type="ORF">ED312_12150</name>
</gene>
<keyword evidence="4" id="KW-1185">Reference proteome</keyword>
<feature type="coiled-coil region" evidence="1">
    <location>
        <begin position="167"/>
        <end position="212"/>
    </location>
</feature>
<keyword evidence="1" id="KW-0175">Coiled coil</keyword>
<feature type="chain" id="PRO_5018243622" description="Adhesin domain-containing protein" evidence="2">
    <location>
        <begin position="24"/>
        <end position="439"/>
    </location>
</feature>
<dbReference type="Proteomes" id="UP000267469">
    <property type="component" value="Unassembled WGS sequence"/>
</dbReference>
<feature type="signal peptide" evidence="2">
    <location>
        <begin position="1"/>
        <end position="23"/>
    </location>
</feature>
<evidence type="ECO:0000256" key="2">
    <source>
        <dbReference type="SAM" id="SignalP"/>
    </source>
</evidence>
<accession>A0A3N0ECP7</accession>
<organism evidence="3 4">
    <name type="scientific">Sinomicrobium pectinilyticum</name>
    <dbReference type="NCBI Taxonomy" id="1084421"/>
    <lineage>
        <taxon>Bacteria</taxon>
        <taxon>Pseudomonadati</taxon>
        <taxon>Bacteroidota</taxon>
        <taxon>Flavobacteriia</taxon>
        <taxon>Flavobacteriales</taxon>
        <taxon>Flavobacteriaceae</taxon>
        <taxon>Sinomicrobium</taxon>
    </lineage>
</organism>
<name>A0A3N0ECP7_SINP1</name>
<sequence>MKKYPIYRFSALLLGFFALQVQAQKESKTFRENFPVNKDVTVEVNTSHSDVQFETWEKNTVEVVATIDVEGLNREEAEKYFKSWDFRATGDKNKIQVSTKPGNVFVLSAFPEIPEMPEPIELPIPPVPPVPPKMPDMSGLTFDYEAYRKEGDAYLEEWKKKMKNIFDEDFRENMEEWKREMEERSEEMRLNAKEMQLNAEEIKAHVKETQKNMKIFYFSDDGSKGEMKMQNGQSGKQHIKIRKSILIRIPKEAKLKMNVRHGEVKLAENSENIKATLSHASLLANKVKGEDTSIETSYAPVLVHNWNGGTLKVNYVKKVALENVTSMNLISKASDVTVNNLLYTGHIQGTLGNLQINKIGKDFRNLDLMLDNATAVITLPQAGFRISVNSENSDIKIPAGLKVSTSGNTDNKVIRGNTREGDSDGQITVHAKYSNVRFN</sequence>
<evidence type="ECO:0000313" key="3">
    <source>
        <dbReference type="EMBL" id="RNL85613.1"/>
    </source>
</evidence>
<dbReference type="AlphaFoldDB" id="A0A3N0ECP7"/>
<evidence type="ECO:0000256" key="1">
    <source>
        <dbReference type="SAM" id="Coils"/>
    </source>
</evidence>
<dbReference type="EMBL" id="RJTM01000086">
    <property type="protein sequence ID" value="RNL85613.1"/>
    <property type="molecule type" value="Genomic_DNA"/>
</dbReference>
<dbReference type="OrthoDB" id="1420424at2"/>
<keyword evidence="2" id="KW-0732">Signal</keyword>
<evidence type="ECO:0008006" key="5">
    <source>
        <dbReference type="Google" id="ProtNLM"/>
    </source>
</evidence>
<proteinExistence type="predicted"/>
<evidence type="ECO:0000313" key="4">
    <source>
        <dbReference type="Proteomes" id="UP000267469"/>
    </source>
</evidence>
<reference evidence="3 4" key="1">
    <citation type="submission" date="2018-10" db="EMBL/GenBank/DDBJ databases">
        <title>Sinomicrobium pectinilyticum sp. nov., a pectinase-producing bacterium isolated from alkaline and saline soil, and emended description of the genus Sinomicrobium.</title>
        <authorList>
            <person name="Cheng B."/>
            <person name="Li C."/>
            <person name="Lai Q."/>
            <person name="Du M."/>
            <person name="Shao Z."/>
            <person name="Xu P."/>
            <person name="Yang C."/>
        </authorList>
    </citation>
    <scope>NUCLEOTIDE SEQUENCE [LARGE SCALE GENOMIC DNA]</scope>
    <source>
        <strain evidence="3 4">5DNS001</strain>
    </source>
</reference>
<comment type="caution">
    <text evidence="3">The sequence shown here is derived from an EMBL/GenBank/DDBJ whole genome shotgun (WGS) entry which is preliminary data.</text>
</comment>
<protein>
    <recommendedName>
        <fullName evidence="5">Adhesin domain-containing protein</fullName>
    </recommendedName>
</protein>
<dbReference type="RefSeq" id="WP_123216291.1">
    <property type="nucleotide sequence ID" value="NZ_RJTM01000086.1"/>
</dbReference>